<reference evidence="8" key="1">
    <citation type="submission" date="2018-06" db="EMBL/GenBank/DDBJ databases">
        <authorList>
            <person name="Zhirakovskaya E."/>
        </authorList>
    </citation>
    <scope>NUCLEOTIDE SEQUENCE</scope>
</reference>
<dbReference type="PRINTS" id="PR00723">
    <property type="entry name" value="SUBTILISIN"/>
</dbReference>
<evidence type="ECO:0000256" key="6">
    <source>
        <dbReference type="SAM" id="Phobius"/>
    </source>
</evidence>
<keyword evidence="6" id="KW-0472">Membrane</keyword>
<dbReference type="PROSITE" id="PS51892">
    <property type="entry name" value="SUBTILASE"/>
    <property type="match status" value="1"/>
</dbReference>
<evidence type="ECO:0000259" key="7">
    <source>
        <dbReference type="Pfam" id="PF00082"/>
    </source>
</evidence>
<dbReference type="Pfam" id="PF00082">
    <property type="entry name" value="Peptidase_S8"/>
    <property type="match status" value="1"/>
</dbReference>
<evidence type="ECO:0000256" key="5">
    <source>
        <dbReference type="SAM" id="MobiDB-lite"/>
    </source>
</evidence>
<dbReference type="GO" id="GO:0004252">
    <property type="term" value="F:serine-type endopeptidase activity"/>
    <property type="evidence" value="ECO:0007669"/>
    <property type="project" value="InterPro"/>
</dbReference>
<evidence type="ECO:0000256" key="2">
    <source>
        <dbReference type="ARBA" id="ARBA00022670"/>
    </source>
</evidence>
<evidence type="ECO:0000256" key="1">
    <source>
        <dbReference type="ARBA" id="ARBA00011073"/>
    </source>
</evidence>
<dbReference type="PANTHER" id="PTHR43806">
    <property type="entry name" value="PEPTIDASE S8"/>
    <property type="match status" value="1"/>
</dbReference>
<sequence>MFFEEGRSLVLILLIIILLLIVVTLWLYWQWLKVSRGRKERLAIEYFVRNELIISAPNEAELQKAVEKLKEFEVFLKPISSSDGEGVIENEKYSDDRESHADGESTSVQGAGKIVLTHCDFVCGLFLVISCPGNISIPDIASIVNQFHKDSENPIDVNSNPNHKTGRAVRELEGDPGSSEGFPAGVAQPSAKLDYFNQWAFQKPTINNGFGIDLFDDSFLPNSNLDDPAITRPKRAIKATGNNCFVAVFDTSPYDDELTLPESSNVIPLEKVTSGPLNRKIERLEHNEVRGIPDARDHGVFVASLVNVVVPASTIHLYRVLNDSNKGDSFKLIEALCHVINDRMEVGKQKGLDKKLCGMVINLSMGVHVEDTSKPQKELVPVLYKLLKCAHNNGAIIIAASGNDSAQQSLPKKAQVPALYDFVIGVGASNFSGKRSCFSNEGDVYAPGGDNSSGCESVPYAYLSIKERQESSVIGFVKEISPATGYAFWKGTSFAAPLVSGLAALLLEFELDKDAKCDPSQVEDILKTAVASNIQNIQSNLPIINVRAAIKKVQSP</sequence>
<dbReference type="InterPro" id="IPR036852">
    <property type="entry name" value="Peptidase_S8/S53_dom_sf"/>
</dbReference>
<name>A0A3B0V3W9_9ZZZZ</name>
<organism evidence="8">
    <name type="scientific">hydrothermal vent metagenome</name>
    <dbReference type="NCBI Taxonomy" id="652676"/>
    <lineage>
        <taxon>unclassified sequences</taxon>
        <taxon>metagenomes</taxon>
        <taxon>ecological metagenomes</taxon>
    </lineage>
</organism>
<dbReference type="InterPro" id="IPR000209">
    <property type="entry name" value="Peptidase_S8/S53_dom"/>
</dbReference>
<keyword evidence="6" id="KW-1133">Transmembrane helix</keyword>
<evidence type="ECO:0000256" key="4">
    <source>
        <dbReference type="ARBA" id="ARBA00022825"/>
    </source>
</evidence>
<dbReference type="Gene3D" id="3.40.50.200">
    <property type="entry name" value="Peptidase S8/S53 domain"/>
    <property type="match status" value="1"/>
</dbReference>
<dbReference type="PROSITE" id="PS00138">
    <property type="entry name" value="SUBTILASE_SER"/>
    <property type="match status" value="1"/>
</dbReference>
<gene>
    <name evidence="8" type="ORF">MNBD_CHLOROFLEXI01-476</name>
</gene>
<keyword evidence="6" id="KW-0812">Transmembrane</keyword>
<comment type="similarity">
    <text evidence="1">Belongs to the peptidase S8 family.</text>
</comment>
<evidence type="ECO:0000313" key="8">
    <source>
        <dbReference type="EMBL" id="VAW38248.1"/>
    </source>
</evidence>
<dbReference type="InterPro" id="IPR015500">
    <property type="entry name" value="Peptidase_S8_subtilisin-rel"/>
</dbReference>
<accession>A0A3B0V3W9</accession>
<dbReference type="GO" id="GO:0006508">
    <property type="term" value="P:proteolysis"/>
    <property type="evidence" value="ECO:0007669"/>
    <property type="project" value="UniProtKB-KW"/>
</dbReference>
<feature type="region of interest" description="Disordered" evidence="5">
    <location>
        <begin position="86"/>
        <end position="105"/>
    </location>
</feature>
<dbReference type="PANTHER" id="PTHR43806:SF11">
    <property type="entry name" value="CEREVISIN-RELATED"/>
    <property type="match status" value="1"/>
</dbReference>
<dbReference type="InterPro" id="IPR050131">
    <property type="entry name" value="Peptidase_S8_subtilisin-like"/>
</dbReference>
<feature type="compositionally biased region" description="Basic and acidic residues" evidence="5">
    <location>
        <begin position="89"/>
        <end position="103"/>
    </location>
</feature>
<protein>
    <recommendedName>
        <fullName evidence="7">Peptidase S8/S53 domain-containing protein</fullName>
    </recommendedName>
</protein>
<dbReference type="InterPro" id="IPR023828">
    <property type="entry name" value="Peptidase_S8_Ser-AS"/>
</dbReference>
<proteinExistence type="inferred from homology"/>
<feature type="domain" description="Peptidase S8/S53" evidence="7">
    <location>
        <begin position="284"/>
        <end position="530"/>
    </location>
</feature>
<feature type="transmembrane region" description="Helical" evidence="6">
    <location>
        <begin position="6"/>
        <end position="29"/>
    </location>
</feature>
<dbReference type="AlphaFoldDB" id="A0A3B0V3W9"/>
<evidence type="ECO:0000256" key="3">
    <source>
        <dbReference type="ARBA" id="ARBA00022801"/>
    </source>
</evidence>
<feature type="region of interest" description="Disordered" evidence="5">
    <location>
        <begin position="152"/>
        <end position="181"/>
    </location>
</feature>
<dbReference type="SUPFAM" id="SSF52743">
    <property type="entry name" value="Subtilisin-like"/>
    <property type="match status" value="1"/>
</dbReference>
<dbReference type="CDD" id="cd00306">
    <property type="entry name" value="Peptidases_S8_S53"/>
    <property type="match status" value="1"/>
</dbReference>
<keyword evidence="2" id="KW-0645">Protease</keyword>
<keyword evidence="3" id="KW-0378">Hydrolase</keyword>
<keyword evidence="4" id="KW-0720">Serine protease</keyword>
<dbReference type="EMBL" id="UOEU01000702">
    <property type="protein sequence ID" value="VAW38248.1"/>
    <property type="molecule type" value="Genomic_DNA"/>
</dbReference>